<organism evidence="1 2">
    <name type="scientific">Richelia sinica FACHB-800</name>
    <dbReference type="NCBI Taxonomy" id="1357546"/>
    <lineage>
        <taxon>Bacteria</taxon>
        <taxon>Bacillati</taxon>
        <taxon>Cyanobacteriota</taxon>
        <taxon>Cyanophyceae</taxon>
        <taxon>Nostocales</taxon>
        <taxon>Nostocaceae</taxon>
        <taxon>Richelia</taxon>
    </lineage>
</organism>
<gene>
    <name evidence="1" type="ORF">B6N60_03780</name>
</gene>
<keyword evidence="2" id="KW-1185">Reference proteome</keyword>
<reference evidence="1" key="1">
    <citation type="submission" date="2017-04" db="EMBL/GenBank/DDBJ databases">
        <title>Genome deletions in a multicellular cyanobacterial endosymbiont for morphological adaptation in marine diatoms.</title>
        <authorList>
            <person name="Wang Y."/>
            <person name="Gao H."/>
            <person name="Li R."/>
            <person name="Xu X."/>
        </authorList>
    </citation>
    <scope>NUCLEOTIDE SEQUENCE</scope>
    <source>
        <strain evidence="1">FACHB 800</strain>
    </source>
</reference>
<name>A0A975TAU8_9NOST</name>
<dbReference type="KEGG" id="rsin:B6N60_03780"/>
<evidence type="ECO:0000313" key="1">
    <source>
        <dbReference type="EMBL" id="QXE25070.1"/>
    </source>
</evidence>
<accession>A0A975TAU8</accession>
<protein>
    <submittedName>
        <fullName evidence="1">Uncharacterized protein</fullName>
    </submittedName>
</protein>
<dbReference type="EMBL" id="CP021056">
    <property type="protein sequence ID" value="QXE25070.1"/>
    <property type="molecule type" value="Genomic_DNA"/>
</dbReference>
<proteinExistence type="predicted"/>
<dbReference type="Proteomes" id="UP000683511">
    <property type="component" value="Chromosome"/>
</dbReference>
<sequence>MSFYFTQDKRQFHNQYFQSASKGFNQRQFFDAELTANKVEDEEGE</sequence>
<dbReference type="AlphaFoldDB" id="A0A975TAU8"/>
<evidence type="ECO:0000313" key="2">
    <source>
        <dbReference type="Proteomes" id="UP000683511"/>
    </source>
</evidence>